<dbReference type="EMBL" id="VXIS01000012">
    <property type="protein sequence ID" value="KAA8913757.1"/>
    <property type="molecule type" value="Genomic_DNA"/>
</dbReference>
<dbReference type="Proteomes" id="UP000326924">
    <property type="component" value="Unassembled WGS sequence"/>
</dbReference>
<evidence type="ECO:0000256" key="1">
    <source>
        <dbReference type="SAM" id="Phobius"/>
    </source>
</evidence>
<organism evidence="2 3">
    <name type="scientific">Sphaerosporella brunnea</name>
    <dbReference type="NCBI Taxonomy" id="1250544"/>
    <lineage>
        <taxon>Eukaryota</taxon>
        <taxon>Fungi</taxon>
        <taxon>Dikarya</taxon>
        <taxon>Ascomycota</taxon>
        <taxon>Pezizomycotina</taxon>
        <taxon>Pezizomycetes</taxon>
        <taxon>Pezizales</taxon>
        <taxon>Pyronemataceae</taxon>
        <taxon>Sphaerosporella</taxon>
    </lineage>
</organism>
<name>A0A5J5F8W6_9PEZI</name>
<dbReference type="OrthoDB" id="4480814at2759"/>
<keyword evidence="3" id="KW-1185">Reference proteome</keyword>
<proteinExistence type="predicted"/>
<feature type="transmembrane region" description="Helical" evidence="1">
    <location>
        <begin position="6"/>
        <end position="28"/>
    </location>
</feature>
<comment type="caution">
    <text evidence="2">The sequence shown here is derived from an EMBL/GenBank/DDBJ whole genome shotgun (WGS) entry which is preliminary data.</text>
</comment>
<keyword evidence="1" id="KW-0472">Membrane</keyword>
<evidence type="ECO:0000313" key="3">
    <source>
        <dbReference type="Proteomes" id="UP000326924"/>
    </source>
</evidence>
<reference evidence="2 3" key="1">
    <citation type="submission" date="2019-09" db="EMBL/GenBank/DDBJ databases">
        <title>Draft genome of the ectomycorrhizal ascomycete Sphaerosporella brunnea.</title>
        <authorList>
            <consortium name="DOE Joint Genome Institute"/>
            <person name="Benucci G.M."/>
            <person name="Marozzi G."/>
            <person name="Antonielli L."/>
            <person name="Sanchez S."/>
            <person name="Marco P."/>
            <person name="Wang X."/>
            <person name="Falini L.B."/>
            <person name="Barry K."/>
            <person name="Haridas S."/>
            <person name="Lipzen A."/>
            <person name="Labutti K."/>
            <person name="Grigoriev I.V."/>
            <person name="Murat C."/>
            <person name="Martin F."/>
            <person name="Albertini E."/>
            <person name="Donnini D."/>
            <person name="Bonito G."/>
        </authorList>
    </citation>
    <scope>NUCLEOTIDE SEQUENCE [LARGE SCALE GENOMIC DNA]</scope>
    <source>
        <strain evidence="2 3">Sb_GMNB300</strain>
    </source>
</reference>
<keyword evidence="1" id="KW-1133">Transmembrane helix</keyword>
<gene>
    <name evidence="2" type="ORF">FN846DRAFT_928460</name>
</gene>
<sequence>MNTRISHVFPFILFFFWAGFGFSFCGIFSVGYSRLDVCVCVCVCLFVQSVLYFLDTFNFP</sequence>
<protein>
    <submittedName>
        <fullName evidence="2">Uncharacterized protein</fullName>
    </submittedName>
</protein>
<dbReference type="AlphaFoldDB" id="A0A5J5F8W6"/>
<keyword evidence="1" id="KW-0812">Transmembrane</keyword>
<feature type="transmembrane region" description="Helical" evidence="1">
    <location>
        <begin position="35"/>
        <end position="54"/>
    </location>
</feature>
<accession>A0A5J5F8W6</accession>
<dbReference type="InParanoid" id="A0A5J5F8W6"/>
<evidence type="ECO:0000313" key="2">
    <source>
        <dbReference type="EMBL" id="KAA8913757.1"/>
    </source>
</evidence>